<dbReference type="RefSeq" id="WP_121988661.1">
    <property type="nucleotide sequence ID" value="NZ_OUNR01000003.1"/>
</dbReference>
<proteinExistence type="predicted"/>
<dbReference type="AlphaFoldDB" id="A0A330L395"/>
<dbReference type="Proteomes" id="UP000248168">
    <property type="component" value="Unassembled WGS sequence"/>
</dbReference>
<organism evidence="1 2">
    <name type="scientific">Nitrospira lenta</name>
    <dbReference type="NCBI Taxonomy" id="1436998"/>
    <lineage>
        <taxon>Bacteria</taxon>
        <taxon>Pseudomonadati</taxon>
        <taxon>Nitrospirota</taxon>
        <taxon>Nitrospiria</taxon>
        <taxon>Nitrospirales</taxon>
        <taxon>Nitrospiraceae</taxon>
        <taxon>Nitrospira</taxon>
    </lineage>
</organism>
<gene>
    <name evidence="1" type="ORF">NITLEN_110008</name>
</gene>
<evidence type="ECO:0000313" key="1">
    <source>
        <dbReference type="EMBL" id="SPP64242.1"/>
    </source>
</evidence>
<dbReference type="EMBL" id="OUNR01000003">
    <property type="protein sequence ID" value="SPP64242.1"/>
    <property type="molecule type" value="Genomic_DNA"/>
</dbReference>
<sequence length="120" mass="12709">MSNNMKLDNRRSTVMGGVMLFSAVLFGCSGIASQAIAGAQEAVGAQAHHETAQSYCDQAEANYAEAATYERRAAVQSEYVDPKGFVKSGLLTAAQTYRAKARDLEQLAAASKQALTVACQ</sequence>
<name>A0A330L395_9BACT</name>
<accession>A0A330L395</accession>
<dbReference type="PROSITE" id="PS51257">
    <property type="entry name" value="PROKAR_LIPOPROTEIN"/>
    <property type="match status" value="1"/>
</dbReference>
<protein>
    <submittedName>
        <fullName evidence="1">Uncharacterized protein</fullName>
    </submittedName>
</protein>
<keyword evidence="2" id="KW-1185">Reference proteome</keyword>
<evidence type="ECO:0000313" key="2">
    <source>
        <dbReference type="Proteomes" id="UP000248168"/>
    </source>
</evidence>
<reference evidence="2" key="1">
    <citation type="submission" date="2018-04" db="EMBL/GenBank/DDBJ databases">
        <authorList>
            <person name="Lucker S."/>
            <person name="Sakoula D."/>
        </authorList>
    </citation>
    <scope>NUCLEOTIDE SEQUENCE [LARGE SCALE GENOMIC DNA]</scope>
</reference>
<dbReference type="InParanoid" id="A0A330L395"/>